<dbReference type="AlphaFoldDB" id="A0A4Y2N2I9"/>
<sequence length="384" mass="45687">MSVPPSDDSRIITRFFPTLFHLSSVKIAATFLLEFDVETLDRVFTDIQHGISARINEGSQNDHKAKRAQEKIQFIPAHLRNRVFKTIIGMDWECCRWLTDHSRIFNWKAGIAVRLRSDGTINTTKTAQDLIQNENINIRERFHLACIFCLEESVLTLWKEMEASGETKNFETGDKYMTSFWVRWMQEGSRVPWLQAVEEYLVLPPALSEEDLFRCSPFFPLLRSENRKKFLTFFDRTCYDDLRLCLYAATKEEQVKMLKKNTLYILLLYLNWPLQSFFLEIAEMVWHFLDISTFCTVLKSIWFYQEKRKDFDYCQLFVDFWNRCPANLREIVKEHPTMSKTINSILNKIRRKRKRESISDTNQNKWIRRSGRLERTTSCLITTK</sequence>
<dbReference type="EMBL" id="BGPR01008312">
    <property type="protein sequence ID" value="GBN32929.1"/>
    <property type="molecule type" value="Genomic_DNA"/>
</dbReference>
<gene>
    <name evidence="1" type="ORF">AVEN_26925_1</name>
</gene>
<evidence type="ECO:0000313" key="1">
    <source>
        <dbReference type="EMBL" id="GBN32929.1"/>
    </source>
</evidence>
<accession>A0A4Y2N2I9</accession>
<evidence type="ECO:0000313" key="2">
    <source>
        <dbReference type="Proteomes" id="UP000499080"/>
    </source>
</evidence>
<dbReference type="Proteomes" id="UP000499080">
    <property type="component" value="Unassembled WGS sequence"/>
</dbReference>
<proteinExistence type="predicted"/>
<reference evidence="1 2" key="1">
    <citation type="journal article" date="2019" name="Sci. Rep.">
        <title>Orb-weaving spider Araneus ventricosus genome elucidates the spidroin gene catalogue.</title>
        <authorList>
            <person name="Kono N."/>
            <person name="Nakamura H."/>
            <person name="Ohtoshi R."/>
            <person name="Moran D.A.P."/>
            <person name="Shinohara A."/>
            <person name="Yoshida Y."/>
            <person name="Fujiwara M."/>
            <person name="Mori M."/>
            <person name="Tomita M."/>
            <person name="Arakawa K."/>
        </authorList>
    </citation>
    <scope>NUCLEOTIDE SEQUENCE [LARGE SCALE GENOMIC DNA]</scope>
</reference>
<name>A0A4Y2N2I9_ARAVE</name>
<protein>
    <submittedName>
        <fullName evidence="1">Uncharacterized protein</fullName>
    </submittedName>
</protein>
<keyword evidence="2" id="KW-1185">Reference proteome</keyword>
<organism evidence="1 2">
    <name type="scientific">Araneus ventricosus</name>
    <name type="common">Orbweaver spider</name>
    <name type="synonym">Epeira ventricosa</name>
    <dbReference type="NCBI Taxonomy" id="182803"/>
    <lineage>
        <taxon>Eukaryota</taxon>
        <taxon>Metazoa</taxon>
        <taxon>Ecdysozoa</taxon>
        <taxon>Arthropoda</taxon>
        <taxon>Chelicerata</taxon>
        <taxon>Arachnida</taxon>
        <taxon>Araneae</taxon>
        <taxon>Araneomorphae</taxon>
        <taxon>Entelegynae</taxon>
        <taxon>Araneoidea</taxon>
        <taxon>Araneidae</taxon>
        <taxon>Araneus</taxon>
    </lineage>
</organism>
<dbReference type="OrthoDB" id="6437663at2759"/>
<comment type="caution">
    <text evidence="1">The sequence shown here is derived from an EMBL/GenBank/DDBJ whole genome shotgun (WGS) entry which is preliminary data.</text>
</comment>